<dbReference type="AlphaFoldDB" id="A0A084QZS7"/>
<feature type="compositionally biased region" description="Acidic residues" evidence="1">
    <location>
        <begin position="254"/>
        <end position="304"/>
    </location>
</feature>
<proteinExistence type="predicted"/>
<dbReference type="Proteomes" id="UP000028524">
    <property type="component" value="Unassembled WGS sequence"/>
</dbReference>
<feature type="region of interest" description="Disordered" evidence="1">
    <location>
        <begin position="254"/>
        <end position="316"/>
    </location>
</feature>
<evidence type="ECO:0000256" key="1">
    <source>
        <dbReference type="SAM" id="MobiDB-lite"/>
    </source>
</evidence>
<organism evidence="2 3">
    <name type="scientific">Stachybotrys chlorohalonatus (strain IBT 40285)</name>
    <dbReference type="NCBI Taxonomy" id="1283841"/>
    <lineage>
        <taxon>Eukaryota</taxon>
        <taxon>Fungi</taxon>
        <taxon>Dikarya</taxon>
        <taxon>Ascomycota</taxon>
        <taxon>Pezizomycotina</taxon>
        <taxon>Sordariomycetes</taxon>
        <taxon>Hypocreomycetidae</taxon>
        <taxon>Hypocreales</taxon>
        <taxon>Stachybotryaceae</taxon>
        <taxon>Stachybotrys</taxon>
    </lineage>
</organism>
<dbReference type="HOGENOM" id="CLU_023464_0_0_1"/>
<evidence type="ECO:0000313" key="2">
    <source>
        <dbReference type="EMBL" id="KFA69462.1"/>
    </source>
</evidence>
<protein>
    <submittedName>
        <fullName evidence="2">Uncharacterized protein</fullName>
    </submittedName>
</protein>
<dbReference type="EMBL" id="KL659480">
    <property type="protein sequence ID" value="KFA69462.1"/>
    <property type="molecule type" value="Genomic_DNA"/>
</dbReference>
<evidence type="ECO:0000313" key="3">
    <source>
        <dbReference type="Proteomes" id="UP000028524"/>
    </source>
</evidence>
<feature type="compositionally biased region" description="Basic and acidic residues" evidence="1">
    <location>
        <begin position="305"/>
        <end position="316"/>
    </location>
</feature>
<accession>A0A084QZS7</accession>
<dbReference type="InParanoid" id="A0A084QZS7"/>
<name>A0A084QZS7_STAC4</name>
<gene>
    <name evidence="2" type="ORF">S40285_10233</name>
</gene>
<dbReference type="OrthoDB" id="4802432at2759"/>
<sequence length="357" mass="39897">MRQLSDALSFWDSADGGLKLQISAWSPSDTRHGFFEYEMEAEYPFRFETDLAGLAAYQNQRRVDHAAASSTHARDNSLGALQRLFGNGLNFTSWLSKSTATILPPTSIVKGLVLWGLFYSGIAPVSLAKVFRECLVGLESLHIERWMRPWQGPDTQSCKEIETILILALPASVKRFVFHQRPVPTEPLRHGLSLWQAYGELKSKMAVECHRFTEFSLSVMDDGALPLSSMVVEQWATVAPAGYHFDVVEDVLTEDNDQDGGEDNDEDNGEDDGGTDTDGEDEGEDEGEDDSEGDGEEEGEEESEYEKGNGRDGGARSVRDEKFVFRKLILQGLAYDPLTLAQVEARIERMRAERWNT</sequence>
<dbReference type="STRING" id="1283841.A0A084QZS7"/>
<keyword evidence="3" id="KW-1185">Reference proteome</keyword>
<reference evidence="2 3" key="1">
    <citation type="journal article" date="2014" name="BMC Genomics">
        <title>Comparative genome sequencing reveals chemotype-specific gene clusters in the toxigenic black mold Stachybotrys.</title>
        <authorList>
            <person name="Semeiks J."/>
            <person name="Borek D."/>
            <person name="Otwinowski Z."/>
            <person name="Grishin N.V."/>
        </authorList>
    </citation>
    <scope>NUCLEOTIDE SEQUENCE [LARGE SCALE GENOMIC DNA]</scope>
    <source>
        <strain evidence="2 3">IBT 40285</strain>
    </source>
</reference>